<evidence type="ECO:0000313" key="1">
    <source>
        <dbReference type="EMBL" id="TJZ64501.1"/>
    </source>
</evidence>
<organism evidence="1 2">
    <name type="scientific">Chitiniphilus eburneus</name>
    <dbReference type="NCBI Taxonomy" id="2571148"/>
    <lineage>
        <taxon>Bacteria</taxon>
        <taxon>Pseudomonadati</taxon>
        <taxon>Pseudomonadota</taxon>
        <taxon>Betaproteobacteria</taxon>
        <taxon>Neisseriales</taxon>
        <taxon>Chitinibacteraceae</taxon>
        <taxon>Chitiniphilus</taxon>
    </lineage>
</organism>
<dbReference type="InterPro" id="IPR012434">
    <property type="entry name" value="DUF1631"/>
</dbReference>
<reference evidence="1 2" key="1">
    <citation type="submission" date="2019-04" db="EMBL/GenBank/DDBJ databases">
        <title>Chitiniphilus eburnea sp. nov., a novel chitinolytic bacterium isolated from aquaculture sludge.</title>
        <authorList>
            <person name="Sheng M."/>
        </authorList>
    </citation>
    <scope>NUCLEOTIDE SEQUENCE [LARGE SCALE GENOMIC DNA]</scope>
    <source>
        <strain evidence="1 2">HX-2-15</strain>
    </source>
</reference>
<keyword evidence="2" id="KW-1185">Reference proteome</keyword>
<comment type="caution">
    <text evidence="1">The sequence shown here is derived from an EMBL/GenBank/DDBJ whole genome shotgun (WGS) entry which is preliminary data.</text>
</comment>
<sequence length="840" mass="91652">MMDRNDLLGAARATFLSLFDSAVQELLPHTEAGLLKKAEFARSMRESTVLLDARTTLQRRLPTLRLDLVAHMEQLLDRSFQTAYSNFRPSFSGALATAELSLVSLSTFEDELRIDSVTKYLRDEVEEQLRDLNIRVALLFGEENVKERENPFRPYLLSRCISNTIDGFVESREQAAVLVEELCEGLAARAYTLYEAMNTLLAKHGIAAQLQMRPRSLGGGARAVGGQIPADHGAAAGAAAGAQSGGDGWTADMIPAGLPGMGGPAGMGGMAGMPGGPIAAPEERLLQLVTGLENAMGAGIAMGAGMQPGVAGMPGMAAPGGYPQQGGVPAGWQTAPHAMTAQPSGWLGGAERAGSVLRKLFSGLLPGGEQGVAATENVILVHSVTRLQATHADDTPGELRDGHLRNVILEHREELNSQTRDSREQMTIDIVAMLFEFILRDTDVPAEVRAQLGRLQFMVLKLALMDPTLLSSRSHPVRLLVNRIGSISIGLKQVDPTGERVANEISRIVEELLASHEGSAELFPRMLDQLDAFIAAELRAGQKEVEPALEAVDRAENRTLRFARIVAMTGAALGDIKLDDYLNSFLRHDWPRVIERAARSDPERALRYWRTMPDLVWSVAPKLTEADRLQLRQLLPGLVTSLREGLVERGREAEARELLGWLLDAHKFALRSIDLPHTVPSLAYFRDRFEHCLDKEALEAVAPHQPAPQQLDSQLLEEAIRELETRLEMVDRLIGDPPPPAEDAVSVDEEAAILAKLQRGVGVEIDLGGEMTRAVLSWPDLSRGRVMLNLGEDRPQSVLGVGLFMRLRQSGRARFLEEIPLFERAVSHLLDTADRLDGVA</sequence>
<dbReference type="AlphaFoldDB" id="A0A4U0PA60"/>
<dbReference type="EMBL" id="SUMF01000045">
    <property type="protein sequence ID" value="TJZ64501.1"/>
    <property type="molecule type" value="Genomic_DNA"/>
</dbReference>
<dbReference type="Proteomes" id="UP000310016">
    <property type="component" value="Unassembled WGS sequence"/>
</dbReference>
<dbReference type="RefSeq" id="WP_136775026.1">
    <property type="nucleotide sequence ID" value="NZ_CP156074.1"/>
</dbReference>
<protein>
    <submittedName>
        <fullName evidence="1">DUF1631 domain-containing protein</fullName>
    </submittedName>
</protein>
<name>A0A4U0PA60_9NEIS</name>
<proteinExistence type="predicted"/>
<dbReference type="OrthoDB" id="8571923at2"/>
<evidence type="ECO:0000313" key="2">
    <source>
        <dbReference type="Proteomes" id="UP000310016"/>
    </source>
</evidence>
<dbReference type="Pfam" id="PF07793">
    <property type="entry name" value="DUF1631"/>
    <property type="match status" value="1"/>
</dbReference>
<accession>A0A4U0PA60</accession>
<gene>
    <name evidence="1" type="ORF">FAZ21_19065</name>
</gene>